<name>A0A0E9XZD1_ANGAN</name>
<organism evidence="1">
    <name type="scientific">Anguilla anguilla</name>
    <name type="common">European freshwater eel</name>
    <name type="synonym">Muraena anguilla</name>
    <dbReference type="NCBI Taxonomy" id="7936"/>
    <lineage>
        <taxon>Eukaryota</taxon>
        <taxon>Metazoa</taxon>
        <taxon>Chordata</taxon>
        <taxon>Craniata</taxon>
        <taxon>Vertebrata</taxon>
        <taxon>Euteleostomi</taxon>
        <taxon>Actinopterygii</taxon>
        <taxon>Neopterygii</taxon>
        <taxon>Teleostei</taxon>
        <taxon>Anguilliformes</taxon>
        <taxon>Anguillidae</taxon>
        <taxon>Anguilla</taxon>
    </lineage>
</organism>
<accession>A0A0E9XZD1</accession>
<reference evidence="1" key="1">
    <citation type="submission" date="2014-11" db="EMBL/GenBank/DDBJ databases">
        <authorList>
            <person name="Amaro Gonzalez C."/>
        </authorList>
    </citation>
    <scope>NUCLEOTIDE SEQUENCE</scope>
</reference>
<sequence>MTILFVNVCTDIP</sequence>
<evidence type="ECO:0000313" key="1">
    <source>
        <dbReference type="EMBL" id="JAI07049.1"/>
    </source>
</evidence>
<dbReference type="EMBL" id="GBXM01001529">
    <property type="protein sequence ID" value="JAI07049.1"/>
    <property type="molecule type" value="Transcribed_RNA"/>
</dbReference>
<protein>
    <submittedName>
        <fullName evidence="1">Uncharacterized protein</fullName>
    </submittedName>
</protein>
<proteinExistence type="predicted"/>
<reference evidence="1" key="2">
    <citation type="journal article" date="2015" name="Fish Shellfish Immunol.">
        <title>Early steps in the European eel (Anguilla anguilla)-Vibrio vulnificus interaction in the gills: Role of the RtxA13 toxin.</title>
        <authorList>
            <person name="Callol A."/>
            <person name="Pajuelo D."/>
            <person name="Ebbesson L."/>
            <person name="Teles M."/>
            <person name="MacKenzie S."/>
            <person name="Amaro C."/>
        </authorList>
    </citation>
    <scope>NUCLEOTIDE SEQUENCE</scope>
</reference>